<dbReference type="EC" id="2.7.7.65" evidence="1"/>
<dbReference type="PROSITE" id="PS50887">
    <property type="entry name" value="GGDEF"/>
    <property type="match status" value="1"/>
</dbReference>
<evidence type="ECO:0000259" key="4">
    <source>
        <dbReference type="PROSITE" id="PS50887"/>
    </source>
</evidence>
<dbReference type="RefSeq" id="WP_317963735.1">
    <property type="nucleotide sequence ID" value="NZ_OX458333.1"/>
</dbReference>
<proteinExistence type="predicted"/>
<dbReference type="InterPro" id="IPR029787">
    <property type="entry name" value="Nucleotide_cyclase"/>
</dbReference>
<comment type="catalytic activity">
    <reaction evidence="2">
        <text>2 GTP = 3',3'-c-di-GMP + 2 diphosphate</text>
        <dbReference type="Rhea" id="RHEA:24898"/>
        <dbReference type="ChEBI" id="CHEBI:33019"/>
        <dbReference type="ChEBI" id="CHEBI:37565"/>
        <dbReference type="ChEBI" id="CHEBI:58805"/>
        <dbReference type="EC" id="2.7.7.65"/>
    </reaction>
</comment>
<reference evidence="5 6" key="1">
    <citation type="submission" date="2023-03" db="EMBL/GenBank/DDBJ databases">
        <authorList>
            <person name="Pearce D."/>
        </authorList>
    </citation>
    <scope>NUCLEOTIDE SEQUENCE [LARGE SCALE GENOMIC DNA]</scope>
    <source>
        <strain evidence="5">Msz</strain>
    </source>
</reference>
<name>A0ABM9HYT7_9GAMM</name>
<keyword evidence="6" id="KW-1185">Reference proteome</keyword>
<dbReference type="Pfam" id="PF00990">
    <property type="entry name" value="GGDEF"/>
    <property type="match status" value="1"/>
</dbReference>
<dbReference type="Proteomes" id="UP001162030">
    <property type="component" value="Chromosome"/>
</dbReference>
<dbReference type="InterPro" id="IPR050469">
    <property type="entry name" value="Diguanylate_Cyclase"/>
</dbReference>
<protein>
    <recommendedName>
        <fullName evidence="1">diguanylate cyclase</fullName>
        <ecNumber evidence="1">2.7.7.65</ecNumber>
    </recommendedName>
</protein>
<dbReference type="EMBL" id="OX458333">
    <property type="protein sequence ID" value="CAI8775550.1"/>
    <property type="molecule type" value="Genomic_DNA"/>
</dbReference>
<dbReference type="Gene3D" id="3.30.70.270">
    <property type="match status" value="1"/>
</dbReference>
<dbReference type="InterPro" id="IPR043128">
    <property type="entry name" value="Rev_trsase/Diguanyl_cyclase"/>
</dbReference>
<dbReference type="InterPro" id="IPR000160">
    <property type="entry name" value="GGDEF_dom"/>
</dbReference>
<dbReference type="PANTHER" id="PTHR45138">
    <property type="entry name" value="REGULATORY COMPONENTS OF SENSORY TRANSDUCTION SYSTEM"/>
    <property type="match status" value="1"/>
</dbReference>
<evidence type="ECO:0000256" key="3">
    <source>
        <dbReference type="SAM" id="MobiDB-lite"/>
    </source>
</evidence>
<feature type="domain" description="GGDEF" evidence="4">
    <location>
        <begin position="166"/>
        <end position="298"/>
    </location>
</feature>
<dbReference type="SMART" id="SM00267">
    <property type="entry name" value="GGDEF"/>
    <property type="match status" value="1"/>
</dbReference>
<accession>A0ABM9HYT7</accession>
<evidence type="ECO:0000256" key="1">
    <source>
        <dbReference type="ARBA" id="ARBA00012528"/>
    </source>
</evidence>
<feature type="region of interest" description="Disordered" evidence="3">
    <location>
        <begin position="1"/>
        <end position="23"/>
    </location>
</feature>
<evidence type="ECO:0000256" key="2">
    <source>
        <dbReference type="ARBA" id="ARBA00034247"/>
    </source>
</evidence>
<organism evidence="5 6">
    <name type="scientific">Methylocaldum szegediense</name>
    <dbReference type="NCBI Taxonomy" id="73780"/>
    <lineage>
        <taxon>Bacteria</taxon>
        <taxon>Pseudomonadati</taxon>
        <taxon>Pseudomonadota</taxon>
        <taxon>Gammaproteobacteria</taxon>
        <taxon>Methylococcales</taxon>
        <taxon>Methylococcaceae</taxon>
        <taxon>Methylocaldum</taxon>
    </lineage>
</organism>
<dbReference type="SUPFAM" id="SSF55073">
    <property type="entry name" value="Nucleotide cyclase"/>
    <property type="match status" value="1"/>
</dbReference>
<sequence length="301" mass="33657">MKNKKAGNQAGLLNQENKEKSATSDSSSFQMVLALQTTLDLEQLLNLFSMHLQAFVAHSGSSFSNEALEVELSLGRKGRHVCSYNLQLEGESLGEWQMSRDRRFTEPELDRTEALLCHLLYPLRNGLKYRVALSHAYTDPLTQTGNRAALFQSLQRELELARRYGTPLSLILLDVDHFKSINDNFGHDTGDAVLRSIARSIKDSVRGSDILFRYGGEEFVIVLSNTAKGGAMNLAERIRRIVETSVCDVRGLNLRITLSLGVATLRPGETHLELLHRVDQAMYQAKRSGRNRVADAIEIEA</sequence>
<evidence type="ECO:0000313" key="6">
    <source>
        <dbReference type="Proteomes" id="UP001162030"/>
    </source>
</evidence>
<dbReference type="CDD" id="cd01949">
    <property type="entry name" value="GGDEF"/>
    <property type="match status" value="1"/>
</dbReference>
<gene>
    <name evidence="5" type="ORF">MSZNOR_1117</name>
</gene>
<dbReference type="PANTHER" id="PTHR45138:SF9">
    <property type="entry name" value="DIGUANYLATE CYCLASE DGCM-RELATED"/>
    <property type="match status" value="1"/>
</dbReference>
<evidence type="ECO:0000313" key="5">
    <source>
        <dbReference type="EMBL" id="CAI8775550.1"/>
    </source>
</evidence>
<dbReference type="NCBIfam" id="TIGR00254">
    <property type="entry name" value="GGDEF"/>
    <property type="match status" value="1"/>
</dbReference>